<dbReference type="OrthoDB" id="10444553at2759"/>
<comment type="caution">
    <text evidence="1">The sequence shown here is derived from an EMBL/GenBank/DDBJ whole genome shotgun (WGS) entry which is preliminary data.</text>
</comment>
<accession>A0A4Z1EGV2</accession>
<gene>
    <name evidence="1" type="ORF">BTUL_0127g00090</name>
</gene>
<sequence>MEFSRENEVEDILSVEICTASFDVLKGRAPHFFLTISGRALAATVTSTTLLLEQGQTVEKAVVWSQYVHFPSLVAVDTAPKYFELTRLKKRSSAWFVAGMALKPENSLSV</sequence>
<evidence type="ECO:0000313" key="2">
    <source>
        <dbReference type="Proteomes" id="UP000297777"/>
    </source>
</evidence>
<name>A0A4Z1EGV2_9HELO</name>
<dbReference type="Proteomes" id="UP000297777">
    <property type="component" value="Unassembled WGS sequence"/>
</dbReference>
<dbReference type="AlphaFoldDB" id="A0A4Z1EGV2"/>
<reference evidence="1 2" key="1">
    <citation type="submission" date="2017-12" db="EMBL/GenBank/DDBJ databases">
        <title>Comparative genomics of Botrytis spp.</title>
        <authorList>
            <person name="Valero-Jimenez C.A."/>
            <person name="Tapia P."/>
            <person name="Veloso J."/>
            <person name="Silva-Moreno E."/>
            <person name="Staats M."/>
            <person name="Valdes J.H."/>
            <person name="Van Kan J.A.L."/>
        </authorList>
    </citation>
    <scope>NUCLEOTIDE SEQUENCE [LARGE SCALE GENOMIC DNA]</scope>
    <source>
        <strain evidence="1 2">Bt9001</strain>
    </source>
</reference>
<evidence type="ECO:0000313" key="1">
    <source>
        <dbReference type="EMBL" id="TGO10710.1"/>
    </source>
</evidence>
<organism evidence="1 2">
    <name type="scientific">Botrytis tulipae</name>
    <dbReference type="NCBI Taxonomy" id="87230"/>
    <lineage>
        <taxon>Eukaryota</taxon>
        <taxon>Fungi</taxon>
        <taxon>Dikarya</taxon>
        <taxon>Ascomycota</taxon>
        <taxon>Pezizomycotina</taxon>
        <taxon>Leotiomycetes</taxon>
        <taxon>Helotiales</taxon>
        <taxon>Sclerotiniaceae</taxon>
        <taxon>Botrytis</taxon>
    </lineage>
</organism>
<dbReference type="EMBL" id="PQXH01000127">
    <property type="protein sequence ID" value="TGO10710.1"/>
    <property type="molecule type" value="Genomic_DNA"/>
</dbReference>
<keyword evidence="2" id="KW-1185">Reference proteome</keyword>
<proteinExistence type="predicted"/>
<protein>
    <submittedName>
        <fullName evidence="1">Uncharacterized protein</fullName>
    </submittedName>
</protein>